<evidence type="ECO:0000313" key="2">
    <source>
        <dbReference type="Proteomes" id="UP000662747"/>
    </source>
</evidence>
<gene>
    <name evidence="1" type="ORF">JY651_01760</name>
</gene>
<organism evidence="1 2">
    <name type="scientific">Pyxidicoccus parkwayensis</name>
    <dbReference type="NCBI Taxonomy" id="2813578"/>
    <lineage>
        <taxon>Bacteria</taxon>
        <taxon>Pseudomonadati</taxon>
        <taxon>Myxococcota</taxon>
        <taxon>Myxococcia</taxon>
        <taxon>Myxococcales</taxon>
        <taxon>Cystobacterineae</taxon>
        <taxon>Myxococcaceae</taxon>
        <taxon>Pyxidicoccus</taxon>
    </lineage>
</organism>
<dbReference type="Proteomes" id="UP000662747">
    <property type="component" value="Chromosome"/>
</dbReference>
<name>A0ABX7P2H8_9BACT</name>
<keyword evidence="2" id="KW-1185">Reference proteome</keyword>
<evidence type="ECO:0000313" key="1">
    <source>
        <dbReference type="EMBL" id="QSQ23738.1"/>
    </source>
</evidence>
<proteinExistence type="predicted"/>
<dbReference type="EMBL" id="CP071090">
    <property type="protein sequence ID" value="QSQ23738.1"/>
    <property type="molecule type" value="Genomic_DNA"/>
</dbReference>
<dbReference type="RefSeq" id="WP_206725309.1">
    <property type="nucleotide sequence ID" value="NZ_CP071090.1"/>
</dbReference>
<accession>A0ABX7P2H8</accession>
<reference evidence="1 2" key="1">
    <citation type="submission" date="2021-02" db="EMBL/GenBank/DDBJ databases">
        <title>De Novo genome assembly of isolated myxobacteria.</title>
        <authorList>
            <person name="Stevens D.C."/>
        </authorList>
    </citation>
    <scope>NUCLEOTIDE SEQUENCE [LARGE SCALE GENOMIC DNA]</scope>
    <source>
        <strain evidence="2">SCPEA02</strain>
    </source>
</reference>
<protein>
    <recommendedName>
        <fullName evidence="3">Head-to-tail adaptor</fullName>
    </recommendedName>
</protein>
<evidence type="ECO:0008006" key="3">
    <source>
        <dbReference type="Google" id="ProtNLM"/>
    </source>
</evidence>
<sequence>MPTKYNSDFEIDAVLETLRAINSGYADESPEGEALRAAAVALIYVREAQKLEDYRAFFRKFYTPAVESVVVGHTFATRDEAEAWLVTGEPRDGALVRIAGQGFQVITRRNGQGFRFLRTPLPEELMERNPGDVGSEG</sequence>